<feature type="region of interest" description="Disordered" evidence="1">
    <location>
        <begin position="1"/>
        <end position="32"/>
    </location>
</feature>
<organism evidence="2 3">
    <name type="scientific">Pseudonocardia eucalypti</name>
    <dbReference type="NCBI Taxonomy" id="648755"/>
    <lineage>
        <taxon>Bacteria</taxon>
        <taxon>Bacillati</taxon>
        <taxon>Actinomycetota</taxon>
        <taxon>Actinomycetes</taxon>
        <taxon>Pseudonocardiales</taxon>
        <taxon>Pseudonocardiaceae</taxon>
        <taxon>Pseudonocardia</taxon>
    </lineage>
</organism>
<dbReference type="RefSeq" id="WP_345702951.1">
    <property type="nucleotide sequence ID" value="NZ_BAABJP010000016.1"/>
</dbReference>
<accession>A0ABP9QBS7</accession>
<dbReference type="Proteomes" id="UP001428817">
    <property type="component" value="Unassembled WGS sequence"/>
</dbReference>
<proteinExistence type="predicted"/>
<protein>
    <recommendedName>
        <fullName evidence="4">Kynureninase</fullName>
    </recommendedName>
</protein>
<evidence type="ECO:0008006" key="4">
    <source>
        <dbReference type="Google" id="ProtNLM"/>
    </source>
</evidence>
<sequence length="90" mass="9664">MTPSSPRAVAVVSDASERTHGSKLSTADHSHDRLPRLNSIAALLHERVNVDAVPDLLPHGRVVRLPTVGHFTDTEDVTATADALHDLLQS</sequence>
<comment type="caution">
    <text evidence="2">The sequence shown here is derived from an EMBL/GenBank/DDBJ whole genome shotgun (WGS) entry which is preliminary data.</text>
</comment>
<evidence type="ECO:0000313" key="3">
    <source>
        <dbReference type="Proteomes" id="UP001428817"/>
    </source>
</evidence>
<feature type="compositionally biased region" description="Basic and acidic residues" evidence="1">
    <location>
        <begin position="15"/>
        <end position="32"/>
    </location>
</feature>
<evidence type="ECO:0000313" key="2">
    <source>
        <dbReference type="EMBL" id="GAA5158928.1"/>
    </source>
</evidence>
<evidence type="ECO:0000256" key="1">
    <source>
        <dbReference type="SAM" id="MobiDB-lite"/>
    </source>
</evidence>
<name>A0ABP9QBS7_9PSEU</name>
<dbReference type="EMBL" id="BAABJP010000016">
    <property type="protein sequence ID" value="GAA5158928.1"/>
    <property type="molecule type" value="Genomic_DNA"/>
</dbReference>
<gene>
    <name evidence="2" type="ORF">GCM10023321_39270</name>
</gene>
<reference evidence="3" key="1">
    <citation type="journal article" date="2019" name="Int. J. Syst. Evol. Microbiol.">
        <title>The Global Catalogue of Microorganisms (GCM) 10K type strain sequencing project: providing services to taxonomists for standard genome sequencing and annotation.</title>
        <authorList>
            <consortium name="The Broad Institute Genomics Platform"/>
            <consortium name="The Broad Institute Genome Sequencing Center for Infectious Disease"/>
            <person name="Wu L."/>
            <person name="Ma J."/>
        </authorList>
    </citation>
    <scope>NUCLEOTIDE SEQUENCE [LARGE SCALE GENOMIC DNA]</scope>
    <source>
        <strain evidence="3">JCM 18303</strain>
    </source>
</reference>
<keyword evidence="3" id="KW-1185">Reference proteome</keyword>